<dbReference type="AlphaFoldDB" id="A0A6T2BJP4"/>
<proteinExistence type="predicted"/>
<dbReference type="EMBL" id="HBJA01078619">
    <property type="protein sequence ID" value="CAE0816376.1"/>
    <property type="molecule type" value="Transcribed_RNA"/>
</dbReference>
<sequence length="169" mass="18894">MRKCPNLCQSAKGWGWRASALWWCAQGVGKPSSSPALEWKGVGKPSLRPVLVCKGCPSLKRMPAFVTSTNHIRSDHCYNQSSHATSSMGLKGRALLWLMWITSSKRSALSLTCRTYATFMSSIIFLVDTSLPKMQCAPAFWYLAMTCAEAFPEHMQIRPLKCFEAKKQI</sequence>
<dbReference type="EMBL" id="HBJA01078617">
    <property type="protein sequence ID" value="CAE0816374.1"/>
    <property type="molecule type" value="Transcribed_RNA"/>
</dbReference>
<protein>
    <submittedName>
        <fullName evidence="1">Uncharacterized protein</fullName>
    </submittedName>
</protein>
<evidence type="ECO:0000313" key="2">
    <source>
        <dbReference type="EMBL" id="CAE0816376.1"/>
    </source>
</evidence>
<gene>
    <name evidence="1" type="ORF">EGYM00163_LOCUS27534</name>
    <name evidence="2" type="ORF">EGYM00163_LOCUS27536</name>
</gene>
<name>A0A6T2BJP4_9EUGL</name>
<evidence type="ECO:0000313" key="1">
    <source>
        <dbReference type="EMBL" id="CAE0816374.1"/>
    </source>
</evidence>
<accession>A0A6T2BJP4</accession>
<reference evidence="1" key="1">
    <citation type="submission" date="2021-01" db="EMBL/GenBank/DDBJ databases">
        <authorList>
            <person name="Corre E."/>
            <person name="Pelletier E."/>
            <person name="Niang G."/>
            <person name="Scheremetjew M."/>
            <person name="Finn R."/>
            <person name="Kale V."/>
            <person name="Holt S."/>
            <person name="Cochrane G."/>
            <person name="Meng A."/>
            <person name="Brown T."/>
            <person name="Cohen L."/>
        </authorList>
    </citation>
    <scope>NUCLEOTIDE SEQUENCE</scope>
    <source>
        <strain evidence="1">CCMP1594</strain>
    </source>
</reference>
<organism evidence="1">
    <name type="scientific">Eutreptiella gymnastica</name>
    <dbReference type="NCBI Taxonomy" id="73025"/>
    <lineage>
        <taxon>Eukaryota</taxon>
        <taxon>Discoba</taxon>
        <taxon>Euglenozoa</taxon>
        <taxon>Euglenida</taxon>
        <taxon>Spirocuta</taxon>
        <taxon>Euglenophyceae</taxon>
        <taxon>Eutreptiales</taxon>
        <taxon>Eutreptiaceae</taxon>
        <taxon>Eutreptiella</taxon>
    </lineage>
</organism>